<evidence type="ECO:0000313" key="1">
    <source>
        <dbReference type="EMBL" id="MPM79239.1"/>
    </source>
</evidence>
<gene>
    <name evidence="1" type="ORF">SDC9_126272</name>
</gene>
<name>A0A645CQR6_9ZZZZ</name>
<comment type="caution">
    <text evidence="1">The sequence shown here is derived from an EMBL/GenBank/DDBJ whole genome shotgun (WGS) entry which is preliminary data.</text>
</comment>
<dbReference type="EMBL" id="VSSQ01029206">
    <property type="protein sequence ID" value="MPM79239.1"/>
    <property type="molecule type" value="Genomic_DNA"/>
</dbReference>
<organism evidence="1">
    <name type="scientific">bioreactor metagenome</name>
    <dbReference type="NCBI Taxonomy" id="1076179"/>
    <lineage>
        <taxon>unclassified sequences</taxon>
        <taxon>metagenomes</taxon>
        <taxon>ecological metagenomes</taxon>
    </lineage>
</organism>
<accession>A0A645CQR6</accession>
<proteinExistence type="predicted"/>
<protein>
    <submittedName>
        <fullName evidence="1">Uncharacterized protein</fullName>
    </submittedName>
</protein>
<dbReference type="AlphaFoldDB" id="A0A645CQR6"/>
<sequence>MTKSGAEGQHPANSPLLQQLPCLLMGTGKPLVLVDHQFFAAAFCRGHHGFALFQRNGHGFFTQHMLTGSKRLYGNLCMGVVGGAHAHRVNCGVCQQGLHRFIGLAAKFFGEPLCAGHIEIRIPCQCHIGVCKVFRDMSFLRNSAASNDADLHHIAHPF</sequence>
<reference evidence="1" key="1">
    <citation type="submission" date="2019-08" db="EMBL/GenBank/DDBJ databases">
        <authorList>
            <person name="Kucharzyk K."/>
            <person name="Murdoch R.W."/>
            <person name="Higgins S."/>
            <person name="Loffler F."/>
        </authorList>
    </citation>
    <scope>NUCLEOTIDE SEQUENCE</scope>
</reference>